<dbReference type="EMBL" id="SPQT01000001">
    <property type="protein sequence ID" value="TFV51317.1"/>
    <property type="molecule type" value="Genomic_DNA"/>
</dbReference>
<reference evidence="3 4" key="1">
    <citation type="submission" date="2019-03" db="EMBL/GenBank/DDBJ databases">
        <title>Bradyrhizobium diversity isolated from nodules of Chamaecrista fasciculata.</title>
        <authorList>
            <person name="Klepa M.S."/>
            <person name="Urquiaga M.O."/>
            <person name="Hungria M."/>
            <person name="Delamuta J.R."/>
        </authorList>
    </citation>
    <scope>NUCLEOTIDE SEQUENCE [LARGE SCALE GENOMIC DNA]</scope>
    <source>
        <strain evidence="3 4">CNPSo 3448</strain>
    </source>
</reference>
<gene>
    <name evidence="3" type="ORF">E4K65_04435</name>
</gene>
<evidence type="ECO:0000259" key="2">
    <source>
        <dbReference type="Pfam" id="PF04909"/>
    </source>
</evidence>
<dbReference type="InterPro" id="IPR032466">
    <property type="entry name" value="Metal_Hydrolase"/>
</dbReference>
<proteinExistence type="inferred from homology"/>
<dbReference type="AlphaFoldDB" id="A0A4Y9M8F7"/>
<dbReference type="PANTHER" id="PTHR43569">
    <property type="entry name" value="AMIDOHYDROLASE"/>
    <property type="match status" value="1"/>
</dbReference>
<dbReference type="OrthoDB" id="9787654at2"/>
<keyword evidence="3" id="KW-0378">Hydrolase</keyword>
<organism evidence="3 4">
    <name type="scientific">Bradyrhizobium niftali</name>
    <dbReference type="NCBI Taxonomy" id="2560055"/>
    <lineage>
        <taxon>Bacteria</taxon>
        <taxon>Pseudomonadati</taxon>
        <taxon>Pseudomonadota</taxon>
        <taxon>Alphaproteobacteria</taxon>
        <taxon>Hyphomicrobiales</taxon>
        <taxon>Nitrobacteraceae</taxon>
        <taxon>Bradyrhizobium</taxon>
    </lineage>
</organism>
<keyword evidence="4" id="KW-1185">Reference proteome</keyword>
<dbReference type="GO" id="GO:0016787">
    <property type="term" value="F:hydrolase activity"/>
    <property type="evidence" value="ECO:0007669"/>
    <property type="project" value="UniProtKB-KW"/>
</dbReference>
<evidence type="ECO:0000256" key="1">
    <source>
        <dbReference type="ARBA" id="ARBA00038310"/>
    </source>
</evidence>
<dbReference type="SUPFAM" id="SSF51556">
    <property type="entry name" value="Metallo-dependent hydrolases"/>
    <property type="match status" value="1"/>
</dbReference>
<feature type="domain" description="Amidohydrolase-related" evidence="2">
    <location>
        <begin position="43"/>
        <end position="352"/>
    </location>
</feature>
<name>A0A4Y9M8F7_9BRAD</name>
<dbReference type="InterPro" id="IPR006680">
    <property type="entry name" value="Amidohydro-rel"/>
</dbReference>
<comment type="similarity">
    <text evidence="1">Belongs to the metallo-dependent hydrolases superfamily.</text>
</comment>
<sequence>MTGKISVKIGETETEKQILFAVNEDWLALRREEPIEPEMPITDPHHHLWDRGSRYLLEELKADIDGSGHNVIATGFVQCDSMYRADGDPKFAPIGETEFVNGIAAMSASGLYGPARLCASIVSYADLFLGPEVDAVLEAHLNAGGDRFKGVRQCSVWDADSTIKSTPMDFPKGLLLDAKFRSGFARLQRYGLSFDSWIYHHQIPELADLAQKFPDTTVVIDHIGAPLGIGAYAFRRDDVFAEWRKNIQELGKNPNAYVKLGGMGMHVFGYDFEKRSAPPGSQELAEIWRPYVETCIEAFGPERAMFESNFPVDKRYYSYGVMWNAFKRLAAGYSQSEKEALFRGSARRAYRLN</sequence>
<accession>A0A4Y9M8F7</accession>
<dbReference type="Gene3D" id="3.20.20.140">
    <property type="entry name" value="Metal-dependent hydrolases"/>
    <property type="match status" value="1"/>
</dbReference>
<dbReference type="PANTHER" id="PTHR43569:SF1">
    <property type="entry name" value="BLL3371 PROTEIN"/>
    <property type="match status" value="1"/>
</dbReference>
<protein>
    <submittedName>
        <fullName evidence="3">Amidohydrolase</fullName>
    </submittedName>
</protein>
<dbReference type="Proteomes" id="UP000297966">
    <property type="component" value="Unassembled WGS sequence"/>
</dbReference>
<evidence type="ECO:0000313" key="3">
    <source>
        <dbReference type="EMBL" id="TFV51317.1"/>
    </source>
</evidence>
<comment type="caution">
    <text evidence="3">The sequence shown here is derived from an EMBL/GenBank/DDBJ whole genome shotgun (WGS) entry which is preliminary data.</text>
</comment>
<dbReference type="InterPro" id="IPR052350">
    <property type="entry name" value="Metallo-dep_Lactonases"/>
</dbReference>
<dbReference type="Pfam" id="PF04909">
    <property type="entry name" value="Amidohydro_2"/>
    <property type="match status" value="1"/>
</dbReference>
<evidence type="ECO:0000313" key="4">
    <source>
        <dbReference type="Proteomes" id="UP000297966"/>
    </source>
</evidence>